<proteinExistence type="predicted"/>
<dbReference type="PANTHER" id="PTHR31047:SF1">
    <property type="entry name" value="DUF1237 DOMAIN-CONTAINING PROTEIN"/>
    <property type="match status" value="1"/>
</dbReference>
<dbReference type="InterPro" id="IPR008313">
    <property type="entry name" value="GH125"/>
</dbReference>
<dbReference type="Proteomes" id="UP000748025">
    <property type="component" value="Unassembled WGS sequence"/>
</dbReference>
<evidence type="ECO:0000313" key="2">
    <source>
        <dbReference type="Proteomes" id="UP000748025"/>
    </source>
</evidence>
<dbReference type="GO" id="GO:0003824">
    <property type="term" value="F:catalytic activity"/>
    <property type="evidence" value="ECO:0007669"/>
    <property type="project" value="UniProtKB-ARBA"/>
</dbReference>
<name>A0A9P7N6D0_9HYPO</name>
<comment type="caution">
    <text evidence="1">The sequence shown here is derived from an EMBL/GenBank/DDBJ whole genome shotgun (WGS) entry which is preliminary data.</text>
</comment>
<sequence>MAWPMGVITQIMTSNDDDEIVHAIKQLMGSTSKLGLMHESVNTWDDGKWTRPWFAWANGLFGQMILDLLDRKPHLLAKSYQ</sequence>
<dbReference type="SUPFAM" id="SSF48208">
    <property type="entry name" value="Six-hairpin glycosidases"/>
    <property type="match status" value="1"/>
</dbReference>
<dbReference type="EMBL" id="SRPW01002671">
    <property type="protein sequence ID" value="KAG5991201.1"/>
    <property type="molecule type" value="Genomic_DNA"/>
</dbReference>
<keyword evidence="2" id="KW-1185">Reference proteome</keyword>
<dbReference type="InterPro" id="IPR008928">
    <property type="entry name" value="6-hairpin_glycosidase_sf"/>
</dbReference>
<accession>A0A9P7N6D0</accession>
<protein>
    <submittedName>
        <fullName evidence="1">Uncharacterized protein</fullName>
    </submittedName>
</protein>
<organism evidence="1 2">
    <name type="scientific">Claviceps pusilla</name>
    <dbReference type="NCBI Taxonomy" id="123648"/>
    <lineage>
        <taxon>Eukaryota</taxon>
        <taxon>Fungi</taxon>
        <taxon>Dikarya</taxon>
        <taxon>Ascomycota</taxon>
        <taxon>Pezizomycotina</taxon>
        <taxon>Sordariomycetes</taxon>
        <taxon>Hypocreomycetidae</taxon>
        <taxon>Hypocreales</taxon>
        <taxon>Clavicipitaceae</taxon>
        <taxon>Claviceps</taxon>
    </lineage>
</organism>
<reference evidence="1" key="1">
    <citation type="journal article" date="2020" name="bioRxiv">
        <title>Whole genome comparisons of ergot fungi reveals the divergence and evolution of species within the genus Claviceps are the result of varying mechanisms driving genome evolution and host range expansion.</title>
        <authorList>
            <person name="Wyka S.A."/>
            <person name="Mondo S.J."/>
            <person name="Liu M."/>
            <person name="Dettman J."/>
            <person name="Nalam V."/>
            <person name="Broders K.D."/>
        </authorList>
    </citation>
    <scope>NUCLEOTIDE SEQUENCE</scope>
    <source>
        <strain evidence="1">CCC 602</strain>
    </source>
</reference>
<dbReference type="InterPro" id="IPR012341">
    <property type="entry name" value="6hp_glycosidase-like_sf"/>
</dbReference>
<dbReference type="Gene3D" id="1.50.10.10">
    <property type="match status" value="1"/>
</dbReference>
<evidence type="ECO:0000313" key="1">
    <source>
        <dbReference type="EMBL" id="KAG5991201.1"/>
    </source>
</evidence>
<dbReference type="Pfam" id="PF06824">
    <property type="entry name" value="Glyco_hydro_125"/>
    <property type="match status" value="1"/>
</dbReference>
<dbReference type="GO" id="GO:0005975">
    <property type="term" value="P:carbohydrate metabolic process"/>
    <property type="evidence" value="ECO:0007669"/>
    <property type="project" value="InterPro"/>
</dbReference>
<dbReference type="AlphaFoldDB" id="A0A9P7N6D0"/>
<dbReference type="PANTHER" id="PTHR31047">
    <property type="entry name" value="MEIOTICALLY UP-REGULATED GENE 157 PROTEIN"/>
    <property type="match status" value="1"/>
</dbReference>
<gene>
    <name evidence="1" type="ORF">E4U43_004077</name>
</gene>
<dbReference type="OrthoDB" id="7771656at2759"/>